<evidence type="ECO:0000256" key="9">
    <source>
        <dbReference type="SAM" id="MobiDB-lite"/>
    </source>
</evidence>
<comment type="subcellular location">
    <subcellularLocation>
        <location evidence="2">Cytoplasm</location>
    </subcellularLocation>
    <subcellularLocation>
        <location evidence="1">Nucleus</location>
    </subcellularLocation>
</comment>
<evidence type="ECO:0000256" key="3">
    <source>
        <dbReference type="ARBA" id="ARBA00022490"/>
    </source>
</evidence>
<dbReference type="PANTHER" id="PTHR12533:SF7">
    <property type="entry name" value="NFAT NUCLEAR FACTOR, ISOFORM B"/>
    <property type="match status" value="1"/>
</dbReference>
<protein>
    <submittedName>
        <fullName evidence="12">RHD domain-containing protein</fullName>
    </submittedName>
</protein>
<dbReference type="WBParaSite" id="BXY_0136200.1">
    <property type="protein sequence ID" value="BXY_0136200.1"/>
    <property type="gene ID" value="BXY_0136200"/>
</dbReference>
<dbReference type="GO" id="GO:0000981">
    <property type="term" value="F:DNA-binding transcription factor activity, RNA polymerase II-specific"/>
    <property type="evidence" value="ECO:0007669"/>
    <property type="project" value="TreeGrafter"/>
</dbReference>
<keyword evidence="8" id="KW-0539">Nucleus</keyword>
<keyword evidence="4" id="KW-0597">Phosphoprotein</keyword>
<dbReference type="InterPro" id="IPR037059">
    <property type="entry name" value="RHD_DNA_bind_dom_sf"/>
</dbReference>
<sequence>MGSSDNDFGGVPGANEETSSFEPPRDTTVPVQFAIDDWCAPVWNNDEAETPSNTRLKELSIQTDHGVPMSSKQIDDTPQHSPKIEIVVIKQPEEQHRARYLSEGSRGAIKDRNGSSHCTIKLQGFYRPTRVEMFAANGTGDLNPHQFYKLIPVSGKSATTTPCKKVVAHDGVECLEVLLRPENDMTAILDCIGILKICSYNNRQRRQRRTNANTNDSSENLNAVSTRICFRAYVLSGQEQVQVIKSFTEPIRCVQQLGVPEVLKMSLSKAQASGGQEMFIIGRNFDRNTTVLFREYTDSGTLCWTAEAEIQKPFFHQCHIVCLIPEYPNKYRGGTVSVTVKCGQKYSHPSTFIYLPCEEQEDEWCPPGSPRTSIKRSWYQRSTQWDNNAAYDMPYFEYELNNSNGFYPTSYDETSSDQPGKKSRKI</sequence>
<dbReference type="InterPro" id="IPR002909">
    <property type="entry name" value="IPT_dom"/>
</dbReference>
<dbReference type="SUPFAM" id="SSF81296">
    <property type="entry name" value="E set domains"/>
    <property type="match status" value="1"/>
</dbReference>
<dbReference type="InterPro" id="IPR008366">
    <property type="entry name" value="NFAT"/>
</dbReference>
<evidence type="ECO:0000256" key="5">
    <source>
        <dbReference type="ARBA" id="ARBA00023015"/>
    </source>
</evidence>
<accession>A0A1I7RKX7</accession>
<dbReference type="InterPro" id="IPR008967">
    <property type="entry name" value="p53-like_TF_DNA-bd_sf"/>
</dbReference>
<dbReference type="InterPro" id="IPR032397">
    <property type="entry name" value="RHD_dimer"/>
</dbReference>
<dbReference type="Gene3D" id="2.60.40.340">
    <property type="entry name" value="Rel homology domain (RHD), DNA-binding domain"/>
    <property type="match status" value="1"/>
</dbReference>
<feature type="domain" description="RHD" evidence="10">
    <location>
        <begin position="91"/>
        <end position="258"/>
    </location>
</feature>
<dbReference type="PANTHER" id="PTHR12533">
    <property type="entry name" value="NFAT"/>
    <property type="match status" value="1"/>
</dbReference>
<organism evidence="11 12">
    <name type="scientific">Bursaphelenchus xylophilus</name>
    <name type="common">Pinewood nematode worm</name>
    <name type="synonym">Aphelenchoides xylophilus</name>
    <dbReference type="NCBI Taxonomy" id="6326"/>
    <lineage>
        <taxon>Eukaryota</taxon>
        <taxon>Metazoa</taxon>
        <taxon>Ecdysozoa</taxon>
        <taxon>Nematoda</taxon>
        <taxon>Chromadorea</taxon>
        <taxon>Rhabditida</taxon>
        <taxon>Tylenchina</taxon>
        <taxon>Tylenchomorpha</taxon>
        <taxon>Aphelenchoidea</taxon>
        <taxon>Aphelenchoididae</taxon>
        <taxon>Bursaphelenchus</taxon>
    </lineage>
</organism>
<dbReference type="InterPro" id="IPR014756">
    <property type="entry name" value="Ig_E-set"/>
</dbReference>
<keyword evidence="5" id="KW-0805">Transcription regulation</keyword>
<dbReference type="Proteomes" id="UP000095284">
    <property type="component" value="Unplaced"/>
</dbReference>
<proteinExistence type="predicted"/>
<dbReference type="InterPro" id="IPR013783">
    <property type="entry name" value="Ig-like_fold"/>
</dbReference>
<evidence type="ECO:0000256" key="8">
    <source>
        <dbReference type="ARBA" id="ARBA00023242"/>
    </source>
</evidence>
<dbReference type="GO" id="GO:0005667">
    <property type="term" value="C:transcription regulator complex"/>
    <property type="evidence" value="ECO:0007669"/>
    <property type="project" value="TreeGrafter"/>
</dbReference>
<dbReference type="InterPro" id="IPR011539">
    <property type="entry name" value="RHD_DNA_bind_dom"/>
</dbReference>
<evidence type="ECO:0000313" key="11">
    <source>
        <dbReference type="Proteomes" id="UP000095284"/>
    </source>
</evidence>
<dbReference type="Pfam" id="PF00554">
    <property type="entry name" value="RHD_DNA_bind"/>
    <property type="match status" value="1"/>
</dbReference>
<evidence type="ECO:0000256" key="2">
    <source>
        <dbReference type="ARBA" id="ARBA00004496"/>
    </source>
</evidence>
<evidence type="ECO:0000256" key="7">
    <source>
        <dbReference type="ARBA" id="ARBA00023163"/>
    </source>
</evidence>
<feature type="region of interest" description="Disordered" evidence="9">
    <location>
        <begin position="1"/>
        <end position="28"/>
    </location>
</feature>
<keyword evidence="7" id="KW-0804">Transcription</keyword>
<dbReference type="PROSITE" id="PS50254">
    <property type="entry name" value="REL_2"/>
    <property type="match status" value="1"/>
</dbReference>
<evidence type="ECO:0000259" key="10">
    <source>
        <dbReference type="PROSITE" id="PS50254"/>
    </source>
</evidence>
<reference evidence="12" key="1">
    <citation type="submission" date="2016-11" db="UniProtKB">
        <authorList>
            <consortium name="WormBaseParasite"/>
        </authorList>
    </citation>
    <scope>IDENTIFICATION</scope>
</reference>
<evidence type="ECO:0000256" key="1">
    <source>
        <dbReference type="ARBA" id="ARBA00004123"/>
    </source>
</evidence>
<dbReference type="GO" id="GO:0005737">
    <property type="term" value="C:cytoplasm"/>
    <property type="evidence" value="ECO:0007669"/>
    <property type="project" value="UniProtKB-SubCell"/>
</dbReference>
<keyword evidence="3" id="KW-0963">Cytoplasm</keyword>
<evidence type="ECO:0000313" key="12">
    <source>
        <dbReference type="WBParaSite" id="BXY_0136200.1"/>
    </source>
</evidence>
<dbReference type="Pfam" id="PF16179">
    <property type="entry name" value="RHD_dimer"/>
    <property type="match status" value="1"/>
</dbReference>
<dbReference type="eggNOG" id="ENOG502QSVE">
    <property type="taxonomic scope" value="Eukaryota"/>
</dbReference>
<name>A0A1I7RKX7_BURXY</name>
<dbReference type="AlphaFoldDB" id="A0A1I7RKX7"/>
<dbReference type="GO" id="GO:0000978">
    <property type="term" value="F:RNA polymerase II cis-regulatory region sequence-specific DNA binding"/>
    <property type="evidence" value="ECO:0007669"/>
    <property type="project" value="TreeGrafter"/>
</dbReference>
<dbReference type="Gene3D" id="2.60.40.10">
    <property type="entry name" value="Immunoglobulins"/>
    <property type="match status" value="1"/>
</dbReference>
<evidence type="ECO:0000256" key="4">
    <source>
        <dbReference type="ARBA" id="ARBA00022553"/>
    </source>
</evidence>
<dbReference type="SUPFAM" id="SSF49417">
    <property type="entry name" value="p53-like transcription factors"/>
    <property type="match status" value="1"/>
</dbReference>
<dbReference type="GO" id="GO:0005634">
    <property type="term" value="C:nucleus"/>
    <property type="evidence" value="ECO:0007669"/>
    <property type="project" value="UniProtKB-SubCell"/>
</dbReference>
<evidence type="ECO:0000256" key="6">
    <source>
        <dbReference type="ARBA" id="ARBA00023125"/>
    </source>
</evidence>
<dbReference type="SMART" id="SM00429">
    <property type="entry name" value="IPT"/>
    <property type="match status" value="1"/>
</dbReference>
<keyword evidence="6" id="KW-0238">DNA-binding</keyword>